<proteinExistence type="predicted"/>
<evidence type="ECO:0000313" key="3">
    <source>
        <dbReference type="Proteomes" id="UP000237481"/>
    </source>
</evidence>
<feature type="compositionally biased region" description="Basic and acidic residues" evidence="1">
    <location>
        <begin position="194"/>
        <end position="242"/>
    </location>
</feature>
<evidence type="ECO:0000256" key="1">
    <source>
        <dbReference type="SAM" id="MobiDB-lite"/>
    </source>
</evidence>
<protein>
    <recommendedName>
        <fullName evidence="4">Glycine-rich cell wall structural protein 1</fullName>
    </recommendedName>
</protein>
<name>A0A2S4L435_9HYPO</name>
<keyword evidence="3" id="KW-1185">Reference proteome</keyword>
<feature type="compositionally biased region" description="Basic and acidic residues" evidence="1">
    <location>
        <begin position="51"/>
        <end position="62"/>
    </location>
</feature>
<reference evidence="2 3" key="1">
    <citation type="submission" date="2018-01" db="EMBL/GenBank/DDBJ databases">
        <title>Harnessing the power of phylogenomics to disentangle the directionality and signatures of interkingdom host jumping in the parasitic fungal genus Tolypocladium.</title>
        <authorList>
            <person name="Quandt C.A."/>
            <person name="Patterson W."/>
            <person name="Spatafora J.W."/>
        </authorList>
    </citation>
    <scope>NUCLEOTIDE SEQUENCE [LARGE SCALE GENOMIC DNA]</scope>
    <source>
        <strain evidence="2 3">NRBC 100945</strain>
    </source>
</reference>
<evidence type="ECO:0008006" key="4">
    <source>
        <dbReference type="Google" id="ProtNLM"/>
    </source>
</evidence>
<feature type="compositionally biased region" description="Basic and acidic residues" evidence="1">
    <location>
        <begin position="156"/>
        <end position="168"/>
    </location>
</feature>
<dbReference type="EMBL" id="PKSG01000274">
    <property type="protein sequence ID" value="POR37167.1"/>
    <property type="molecule type" value="Genomic_DNA"/>
</dbReference>
<gene>
    <name evidence="2" type="ORF">TPAR_02623</name>
</gene>
<dbReference type="OrthoDB" id="5388207at2759"/>
<feature type="region of interest" description="Disordered" evidence="1">
    <location>
        <begin position="1"/>
        <end position="248"/>
    </location>
</feature>
<dbReference type="AlphaFoldDB" id="A0A2S4L435"/>
<dbReference type="STRING" id="94208.A0A2S4L435"/>
<evidence type="ECO:0000313" key="2">
    <source>
        <dbReference type="EMBL" id="POR37167.1"/>
    </source>
</evidence>
<comment type="caution">
    <text evidence="2">The sequence shown here is derived from an EMBL/GenBank/DDBJ whole genome shotgun (WGS) entry which is preliminary data.</text>
</comment>
<feature type="compositionally biased region" description="Basic and acidic residues" evidence="1">
    <location>
        <begin position="127"/>
        <end position="138"/>
    </location>
</feature>
<organism evidence="2 3">
    <name type="scientific">Tolypocladium paradoxum</name>
    <dbReference type="NCBI Taxonomy" id="94208"/>
    <lineage>
        <taxon>Eukaryota</taxon>
        <taxon>Fungi</taxon>
        <taxon>Dikarya</taxon>
        <taxon>Ascomycota</taxon>
        <taxon>Pezizomycotina</taxon>
        <taxon>Sordariomycetes</taxon>
        <taxon>Hypocreomycetidae</taxon>
        <taxon>Hypocreales</taxon>
        <taxon>Ophiocordycipitaceae</taxon>
        <taxon>Tolypocladium</taxon>
    </lineage>
</organism>
<feature type="compositionally biased region" description="Low complexity" evidence="1">
    <location>
        <begin position="84"/>
        <end position="105"/>
    </location>
</feature>
<accession>A0A2S4L435</accession>
<dbReference type="Proteomes" id="UP000237481">
    <property type="component" value="Unassembled WGS sequence"/>
</dbReference>
<sequence length="248" mass="25697">METISNMATQAAKVVWGDGEEHKEPVSGVAGDVSKGEPYDAGNMEYVQETSDQKKLEKKMSGDESTPARPNPESTLEKKQDTTSSDVDASGSGLASGSGSNPSGGNDEREPNTKVMGEGPKPLATVAKEHGGDAEKKKVTSKGAPDKSATGADGAGDSHDGGNNKESEGTGEQYVKTTGFAADGGDFDAAKPGAGREADRLLEQKGAHHEGGPNKDAHKDTHKDTSSSSGGKDKPSLGERIKNKLHRH</sequence>